<dbReference type="RefSeq" id="WP_171683628.1">
    <property type="nucleotide sequence ID" value="NZ_WHNZ01000022.1"/>
</dbReference>
<protein>
    <submittedName>
        <fullName evidence="1">Uncharacterized protein</fullName>
    </submittedName>
</protein>
<accession>A0ABX1ZM91</accession>
<organism evidence="1 2">
    <name type="scientific">Paenibacillus planticolens</name>
    <dbReference type="NCBI Taxonomy" id="2654976"/>
    <lineage>
        <taxon>Bacteria</taxon>
        <taxon>Bacillati</taxon>
        <taxon>Bacillota</taxon>
        <taxon>Bacilli</taxon>
        <taxon>Bacillales</taxon>
        <taxon>Paenibacillaceae</taxon>
        <taxon>Paenibacillus</taxon>
    </lineage>
</organism>
<sequence>MPPNLMTTIACHHPLGSALTGGAGLFREKSMPIQSSAVPIINVSELDALHRHNVALYVVRYYKQRPVPCQ</sequence>
<reference evidence="1 2" key="1">
    <citation type="submission" date="2019-10" db="EMBL/GenBank/DDBJ databases">
        <title>Description of Paenibacillus pedi sp. nov.</title>
        <authorList>
            <person name="Carlier A."/>
            <person name="Qi S."/>
        </authorList>
    </citation>
    <scope>NUCLEOTIDE SEQUENCE [LARGE SCALE GENOMIC DNA]</scope>
    <source>
        <strain evidence="1 2">LMG 31457</strain>
    </source>
</reference>
<name>A0ABX1ZM91_9BACL</name>
<evidence type="ECO:0000313" key="2">
    <source>
        <dbReference type="Proteomes" id="UP000618579"/>
    </source>
</evidence>
<keyword evidence="2" id="KW-1185">Reference proteome</keyword>
<gene>
    <name evidence="1" type="ORF">GC097_12365</name>
</gene>
<evidence type="ECO:0000313" key="1">
    <source>
        <dbReference type="EMBL" id="NOV00808.1"/>
    </source>
</evidence>
<proteinExistence type="predicted"/>
<dbReference type="EMBL" id="WHNZ01000022">
    <property type="protein sequence ID" value="NOV00808.1"/>
    <property type="molecule type" value="Genomic_DNA"/>
</dbReference>
<dbReference type="Proteomes" id="UP000618579">
    <property type="component" value="Unassembled WGS sequence"/>
</dbReference>
<comment type="caution">
    <text evidence="1">The sequence shown here is derived from an EMBL/GenBank/DDBJ whole genome shotgun (WGS) entry which is preliminary data.</text>
</comment>